<evidence type="ECO:0000259" key="5">
    <source>
        <dbReference type="Pfam" id="PF01555"/>
    </source>
</evidence>
<dbReference type="InterPro" id="IPR029063">
    <property type="entry name" value="SAM-dependent_MTases_sf"/>
</dbReference>
<dbReference type="GeneID" id="93877922"/>
<comment type="similarity">
    <text evidence="3">Belongs to the N(4)/N(6)-methyltransferase family.</text>
</comment>
<feature type="domain" description="DNA methylase N-4/N-6" evidence="5">
    <location>
        <begin position="39"/>
        <end position="88"/>
    </location>
</feature>
<name>A0A2P5Z6C5_9XANT</name>
<protein>
    <recommendedName>
        <fullName evidence="3">Methyltransferase</fullName>
        <ecNumber evidence="3">2.1.1.-</ecNumber>
    </recommendedName>
</protein>
<feature type="compositionally biased region" description="Basic and acidic residues" evidence="4">
    <location>
        <begin position="13"/>
        <end position="25"/>
    </location>
</feature>
<dbReference type="PRINTS" id="PR00508">
    <property type="entry name" value="S21N4MTFRASE"/>
</dbReference>
<feature type="region of interest" description="Disordered" evidence="4">
    <location>
        <begin position="1"/>
        <end position="25"/>
    </location>
</feature>
<evidence type="ECO:0000313" key="6">
    <source>
        <dbReference type="EMBL" id="PPU83626.1"/>
    </source>
</evidence>
<dbReference type="InterPro" id="IPR001091">
    <property type="entry name" value="RM_Methyltransferase"/>
</dbReference>
<keyword evidence="2 6" id="KW-0808">Transferase</keyword>
<dbReference type="Pfam" id="PF01555">
    <property type="entry name" value="N6_N4_Mtase"/>
    <property type="match status" value="1"/>
</dbReference>
<dbReference type="GO" id="GO:0008170">
    <property type="term" value="F:N-methyltransferase activity"/>
    <property type="evidence" value="ECO:0007669"/>
    <property type="project" value="InterPro"/>
</dbReference>
<accession>A0A2P5Z6C5</accession>
<dbReference type="RefSeq" id="WP_010343127.1">
    <property type="nucleotide sequence ID" value="NZ_CP132343.1"/>
</dbReference>
<organism evidence="6 7">
    <name type="scientific">Xanthomonas sacchari</name>
    <dbReference type="NCBI Taxonomy" id="56458"/>
    <lineage>
        <taxon>Bacteria</taxon>
        <taxon>Pseudomonadati</taxon>
        <taxon>Pseudomonadota</taxon>
        <taxon>Gammaproteobacteria</taxon>
        <taxon>Lysobacterales</taxon>
        <taxon>Lysobacteraceae</taxon>
        <taxon>Xanthomonas</taxon>
    </lineage>
</organism>
<keyword evidence="1 6" id="KW-0489">Methyltransferase</keyword>
<evidence type="ECO:0000256" key="1">
    <source>
        <dbReference type="ARBA" id="ARBA00022603"/>
    </source>
</evidence>
<reference evidence="6 7" key="1">
    <citation type="submission" date="2016-08" db="EMBL/GenBank/DDBJ databases">
        <authorList>
            <person name="Seilhamer J.J."/>
        </authorList>
    </citation>
    <scope>NUCLEOTIDE SEQUENCE [LARGE SCALE GENOMIC DNA]</scope>
    <source>
        <strain evidence="6 7">CFBP4641</strain>
    </source>
</reference>
<evidence type="ECO:0000256" key="4">
    <source>
        <dbReference type="SAM" id="MobiDB-lite"/>
    </source>
</evidence>
<evidence type="ECO:0000313" key="7">
    <source>
        <dbReference type="Proteomes" id="UP000247346"/>
    </source>
</evidence>
<dbReference type="STRING" id="56458.SB85_16785"/>
<evidence type="ECO:0000256" key="3">
    <source>
        <dbReference type="RuleBase" id="RU362026"/>
    </source>
</evidence>
<dbReference type="GO" id="GO:0032259">
    <property type="term" value="P:methylation"/>
    <property type="evidence" value="ECO:0007669"/>
    <property type="project" value="UniProtKB-KW"/>
</dbReference>
<evidence type="ECO:0000256" key="2">
    <source>
        <dbReference type="ARBA" id="ARBA00022679"/>
    </source>
</evidence>
<dbReference type="GO" id="GO:0003677">
    <property type="term" value="F:DNA binding"/>
    <property type="evidence" value="ECO:0007669"/>
    <property type="project" value="InterPro"/>
</dbReference>
<proteinExistence type="inferred from homology"/>
<dbReference type="Proteomes" id="UP000247346">
    <property type="component" value="Unassembled WGS sequence"/>
</dbReference>
<dbReference type="CDD" id="cd02440">
    <property type="entry name" value="AdoMet_MTases"/>
    <property type="match status" value="1"/>
</dbReference>
<sequence>MDSRSWWTPSPDPPEHRLPEDLRQRDPLGARDCGWVGQMRPFVRHFSAPGARVLDPFCGFGSTLLAAELEGRHGIGLEIDAARARLARERLQRLGLHAEVLDGGLPHCAPSAPVDLCLTNVPYFGCAWPVEAGAGQLYASADYASYLHGLRAVFHGARRHLREDGFCIAMVENVQLGEATVPQAWDLARILGSLFAPCPERVLCYPRETAQPLAPGDTRNDRSHEYALIFQHRRQRIDLAGTAQLLAALRADGFAFALYGSYPRWLADPAAAPRLPGDADLLLPRDLDGLLRLLDWLRARGFLLSLWGEPLAAPPTLQLLDAHHYLRAERRAGDGGLLRVDLALEPAAA</sequence>
<dbReference type="SUPFAM" id="SSF53335">
    <property type="entry name" value="S-adenosyl-L-methionine-dependent methyltransferases"/>
    <property type="match status" value="1"/>
</dbReference>
<comment type="caution">
    <text evidence="6">The sequence shown here is derived from an EMBL/GenBank/DDBJ whole genome shotgun (WGS) entry which is preliminary data.</text>
</comment>
<dbReference type="OrthoDB" id="9816043at2"/>
<dbReference type="InterPro" id="IPR002941">
    <property type="entry name" value="DNA_methylase_N4/N6"/>
</dbReference>
<dbReference type="EC" id="2.1.1.-" evidence="3"/>
<dbReference type="EMBL" id="MDEK01000005">
    <property type="protein sequence ID" value="PPU83626.1"/>
    <property type="molecule type" value="Genomic_DNA"/>
</dbReference>
<gene>
    <name evidence="6" type="ORF">XsacCFBP4641_07335</name>
</gene>
<dbReference type="AlphaFoldDB" id="A0A2P5Z6C5"/>
<dbReference type="Gene3D" id="3.40.50.150">
    <property type="entry name" value="Vaccinia Virus protein VP39"/>
    <property type="match status" value="2"/>
</dbReference>